<proteinExistence type="predicted"/>
<evidence type="ECO:0000256" key="1">
    <source>
        <dbReference type="SAM" id="MobiDB-lite"/>
    </source>
</evidence>
<comment type="caution">
    <text evidence="2">The sequence shown here is derived from an EMBL/GenBank/DDBJ whole genome shotgun (WGS) entry which is preliminary data.</text>
</comment>
<keyword evidence="3" id="KW-1185">Reference proteome</keyword>
<accession>A0ABQ0H5M6</accession>
<protein>
    <submittedName>
        <fullName evidence="2">Uncharacterized protein</fullName>
    </submittedName>
</protein>
<dbReference type="EMBL" id="BAAFZP010000002">
    <property type="protein sequence ID" value="GAB1584220.1"/>
    <property type="molecule type" value="Genomic_DNA"/>
</dbReference>
<dbReference type="Proteomes" id="UP001628091">
    <property type="component" value="Unassembled WGS sequence"/>
</dbReference>
<organism evidence="2 3">
    <name type="scientific">Phyllobacterium phragmitis</name>
    <dbReference type="NCBI Taxonomy" id="2670329"/>
    <lineage>
        <taxon>Bacteria</taxon>
        <taxon>Pseudomonadati</taxon>
        <taxon>Pseudomonadota</taxon>
        <taxon>Alphaproteobacteria</taxon>
        <taxon>Hyphomicrobiales</taxon>
        <taxon>Phyllobacteriaceae</taxon>
        <taxon>Phyllobacterium</taxon>
    </lineage>
</organism>
<evidence type="ECO:0000313" key="3">
    <source>
        <dbReference type="Proteomes" id="UP001628091"/>
    </source>
</evidence>
<name>A0ABQ0H5M6_9HYPH</name>
<reference evidence="2 3" key="1">
    <citation type="submission" date="2024-10" db="EMBL/GenBank/DDBJ databases">
        <title>Isolation, draft genome sequencing and identification of Phyllobacterium sp. NSA23, isolated from leaf soil.</title>
        <authorList>
            <person name="Akita H."/>
        </authorList>
    </citation>
    <scope>NUCLEOTIDE SEQUENCE [LARGE SCALE GENOMIC DNA]</scope>
    <source>
        <strain evidence="2 3">NSA23</strain>
    </source>
</reference>
<sequence>MTWQSLSQDGSGYGIYQQRYDAAGNSVGDEELVNTYTISDQSMPSVTALDDGGWVVTWQSTGQDGSGYGIYQQRYDASGNAIGEELLVNHQTIGNQDNPSVTALNDGGWLVTWQSSGQDGSGYGVYQQRYDASGNKIGDERQVNTRITGDQSMPSVTALENGGWVVTWQSYGHDGSGWGVFQQQYNSAGDKVGIELRVNLYTLYDQSNPSVTGLSDGGWVVTWQSNVEDGSVYGIYQQRFSADGKRIGPETWVNTYDANEQSRPSVTALDDGGWVVSWQSQVQDGSGFGIYQKRYNADGSPVEPGHAHIDVEDQQANTYTMYDQQYSSITALGDGGWVVTWQSLNQDGSSYGIYQQRYDSNGNTVGIETRVNTYTISEQSKSSVTALGDGGWLVTWQSLSQDGSGYGVYQQRYDANGNTVGDEQLVNTQTLNNQDNPSVTALDDGGWLVTWQSLSQDGSGYGIYQQRYDVTGNKVGNEELVNNYTVNNQQDASVTALNDGGWLVTWQSLGQDGSGYGIYQQRYDSSGAKIEGEKQVNTYTLNDQSMACVTVLDDGGWLITWQSQGQDGSGFGIYQQRYNSSGVKVGDEEQVNTYTLNDQSNPFVTSLADGGWVVAWQSNVEDGSVYGIYQQRYDSNGNKVGPETWVNTYTANDQSAPSITGLESGGWVVSWQSQIQDGSGYGIYQKEYDSNGEPVEPGHTHIAVDDQQVNTYTMNDQSNSSITVLKDGGWIVTWQSQGEDTNGLGIYQQRYDSGGNTVGIETRVNTYIISNQQYTSVTALEDGGWLVTWQSQGQDGSGFGIYQQRYSSGGIAVGEEELVNTYTLNDQSEASVTALTDGGWLVTWQSLSQDGSGYGIYQQRYDISGNKVGDEERVNTQIVNNQDNPSVTALTDGGWLVSWQSLSQDGSGYGIYQQRYDSSGAKIEGEKQVNTYTLNDQSKACVAVLDDGGWLITWQSQGQDGSGFGIYQQRYNSSGAKVGDEEQVNTYTLNDQSNPFVTGLGDGGWVVTWQSNLEDGSGYGIYQQRYDSSGAKVGPETWVNTYTTSDQQLSSVSALDNGGWVVSWQSQGQDGSANGVYQKMYDANGEPVEPGRAHIDVNDQQVNKYTVNDQSYSSITALGDGGWVVTWQSLGQDTSGYGVYQQRYDSAGVKVGIETRVNTYIISDQSRSSVTALDDGGWVVTWQSLSQDGSGYGIYQQRYDSHSVKVGEEELVNTYTLNDQSEASVTALTDGGWLVTWQSNVEDGSSFGIYQQRYNSSGNKVGNEELVNTHTLNSQDNPSVTALADGGWLVSWQSLSQDGSGYGIYQQRYDSSGAKIEGEKQVNTYTLNDQSMACVTVLDDGGWLITWQSQGQDGSGFGIYQQRYNSSGVKVGDEEQVNTYTLNDQSTPFVTGLGDGGWVVTWQSNLEDGSGYGIYQQRYDSSGAKVGSETWVNTYTTSDQQLSSVSALDNGGWVVSWQSQGQDGSGNGVYHKTYDVNGHPVEPGAGANVAALSDDNSPSAAAETSDHGSMRVLLDQSDDGDTSSSHRSTKHDGTDSSHNFAWFGHSDSDTFSLSGSGIHLDLAKLNSSSVANAEVIDITGRGSNSLTLTADDVKDLLDHSGQNELRILADANDKVEAKGFAETGQTATVDHVTYNIYESSDGTHLWVQEDAHVVV</sequence>
<feature type="region of interest" description="Disordered" evidence="1">
    <location>
        <begin position="1458"/>
        <end position="1536"/>
    </location>
</feature>
<gene>
    <name evidence="2" type="ORF">PPNSA23_41630</name>
</gene>
<evidence type="ECO:0000313" key="2">
    <source>
        <dbReference type="EMBL" id="GAB1584220.1"/>
    </source>
</evidence>